<dbReference type="GO" id="GO:0006508">
    <property type="term" value="P:proteolysis"/>
    <property type="evidence" value="ECO:0007669"/>
    <property type="project" value="UniProtKB-KW"/>
</dbReference>
<dbReference type="InterPro" id="IPR036034">
    <property type="entry name" value="PDZ_sf"/>
</dbReference>
<dbReference type="EMBL" id="CP015136">
    <property type="protein sequence ID" value="AMY12653.1"/>
    <property type="molecule type" value="Genomic_DNA"/>
</dbReference>
<sequence length="297" mass="30362">MTAASPLKVLADAIRATADAAATGVLQVRARGAHPATAAHIGPDLVVAPLHALDRDEGLVVVRGEQTLDATVAGRDDTLDLALLRVPGLGASPLTLADDTADAAQLVVAVARSWQGDLMARLASITGQTCLLRRWRAEPLPALLRTDLQAGRGVSGGLLVDPDGRIQAWVTTGLSRGGVVGIPAGLLSDRVGRLSAHGRIRRGYVGMAVQPVLLPPAQQAHGRHGLLVSGVDADGPAAGAGVYVGDVLIAANGDALVEPGVLQGLLGESRIGSGLQLRVLRATTIHDIAVTVGERAR</sequence>
<keyword evidence="5" id="KW-1185">Reference proteome</keyword>
<proteinExistence type="predicted"/>
<dbReference type="Gene3D" id="2.40.10.120">
    <property type="match status" value="1"/>
</dbReference>
<dbReference type="PANTHER" id="PTHR43343:SF3">
    <property type="entry name" value="PROTEASE DO-LIKE 8, CHLOROPLASTIC"/>
    <property type="match status" value="1"/>
</dbReference>
<keyword evidence="2 4" id="KW-0378">Hydrolase</keyword>
<dbReference type="InterPro" id="IPR001940">
    <property type="entry name" value="Peptidase_S1C"/>
</dbReference>
<accession>A0A143PWU5</accession>
<dbReference type="InterPro" id="IPR051201">
    <property type="entry name" value="Chloro_Bact_Ser_Proteases"/>
</dbReference>
<dbReference type="SUPFAM" id="SSF50156">
    <property type="entry name" value="PDZ domain-like"/>
    <property type="match status" value="1"/>
</dbReference>
<gene>
    <name evidence="4" type="primary">mucD_4</name>
    <name evidence="4" type="ORF">LuPra_05934</name>
</gene>
<dbReference type="SMART" id="SM00228">
    <property type="entry name" value="PDZ"/>
    <property type="match status" value="1"/>
</dbReference>
<dbReference type="RefSeq" id="WP_162472855.1">
    <property type="nucleotide sequence ID" value="NZ_CP015136.1"/>
</dbReference>
<dbReference type="Proteomes" id="UP000076079">
    <property type="component" value="Chromosome"/>
</dbReference>
<dbReference type="Gene3D" id="2.30.42.10">
    <property type="match status" value="1"/>
</dbReference>
<dbReference type="PROSITE" id="PS50106">
    <property type="entry name" value="PDZ"/>
    <property type="match status" value="1"/>
</dbReference>
<evidence type="ECO:0000259" key="3">
    <source>
        <dbReference type="PROSITE" id="PS50106"/>
    </source>
</evidence>
<evidence type="ECO:0000313" key="5">
    <source>
        <dbReference type="Proteomes" id="UP000076079"/>
    </source>
</evidence>
<organism evidence="4 5">
    <name type="scientific">Luteitalea pratensis</name>
    <dbReference type="NCBI Taxonomy" id="1855912"/>
    <lineage>
        <taxon>Bacteria</taxon>
        <taxon>Pseudomonadati</taxon>
        <taxon>Acidobacteriota</taxon>
        <taxon>Vicinamibacteria</taxon>
        <taxon>Vicinamibacterales</taxon>
        <taxon>Vicinamibacteraceae</taxon>
        <taxon>Luteitalea</taxon>
    </lineage>
</organism>
<reference evidence="5" key="2">
    <citation type="submission" date="2016-04" db="EMBL/GenBank/DDBJ databases">
        <title>First Complete Genome Sequence of a Subdivision 6 Acidobacterium.</title>
        <authorList>
            <person name="Huang S."/>
            <person name="Vieira S."/>
            <person name="Bunk B."/>
            <person name="Riedel T."/>
            <person name="Sproeer C."/>
            <person name="Overmann J."/>
        </authorList>
    </citation>
    <scope>NUCLEOTIDE SEQUENCE [LARGE SCALE GENOMIC DNA]</scope>
    <source>
        <strain evidence="5">DSM 100886 HEG_-6_39</strain>
    </source>
</reference>
<dbReference type="PANTHER" id="PTHR43343">
    <property type="entry name" value="PEPTIDASE S12"/>
    <property type="match status" value="1"/>
</dbReference>
<dbReference type="InterPro" id="IPR001478">
    <property type="entry name" value="PDZ"/>
</dbReference>
<dbReference type="Pfam" id="PF13365">
    <property type="entry name" value="Trypsin_2"/>
    <property type="match status" value="1"/>
</dbReference>
<evidence type="ECO:0000313" key="4">
    <source>
        <dbReference type="EMBL" id="AMY12653.1"/>
    </source>
</evidence>
<protein>
    <submittedName>
        <fullName evidence="4">Putative periplasmic serine endoprotease DegP-like</fullName>
        <ecNumber evidence="4">3.4.21.107</ecNumber>
    </submittedName>
</protein>
<dbReference type="InterPro" id="IPR009003">
    <property type="entry name" value="Peptidase_S1_PA"/>
</dbReference>
<dbReference type="GO" id="GO:0004252">
    <property type="term" value="F:serine-type endopeptidase activity"/>
    <property type="evidence" value="ECO:0007669"/>
    <property type="project" value="InterPro"/>
</dbReference>
<dbReference type="Pfam" id="PF13180">
    <property type="entry name" value="PDZ_2"/>
    <property type="match status" value="1"/>
</dbReference>
<dbReference type="SUPFAM" id="SSF50494">
    <property type="entry name" value="Trypsin-like serine proteases"/>
    <property type="match status" value="1"/>
</dbReference>
<dbReference type="EC" id="3.4.21.107" evidence="4"/>
<evidence type="ECO:0000256" key="1">
    <source>
        <dbReference type="ARBA" id="ARBA00022670"/>
    </source>
</evidence>
<dbReference type="PRINTS" id="PR00834">
    <property type="entry name" value="PROTEASES2C"/>
</dbReference>
<keyword evidence="1 4" id="KW-0645">Protease</keyword>
<name>A0A143PWU5_LUTPR</name>
<reference evidence="4 5" key="1">
    <citation type="journal article" date="2016" name="Genome Announc.">
        <title>First Complete Genome Sequence of a Subdivision 6 Acidobacterium Strain.</title>
        <authorList>
            <person name="Huang S."/>
            <person name="Vieira S."/>
            <person name="Bunk B."/>
            <person name="Riedel T."/>
            <person name="Sproer C."/>
            <person name="Overmann J."/>
        </authorList>
    </citation>
    <scope>NUCLEOTIDE SEQUENCE [LARGE SCALE GENOMIC DNA]</scope>
    <source>
        <strain evidence="5">DSM 100886 HEG_-6_39</strain>
    </source>
</reference>
<dbReference type="AlphaFoldDB" id="A0A143PWU5"/>
<dbReference type="KEGG" id="abac:LuPra_05934"/>
<feature type="domain" description="PDZ" evidence="3">
    <location>
        <begin position="199"/>
        <end position="258"/>
    </location>
</feature>
<dbReference type="STRING" id="1855912.LuPra_05934"/>
<evidence type="ECO:0000256" key="2">
    <source>
        <dbReference type="ARBA" id="ARBA00022801"/>
    </source>
</evidence>